<keyword evidence="4" id="KW-1185">Reference proteome</keyword>
<proteinExistence type="predicted"/>
<feature type="compositionally biased region" description="Basic and acidic residues" evidence="2">
    <location>
        <begin position="40"/>
        <end position="49"/>
    </location>
</feature>
<feature type="compositionally biased region" description="Acidic residues" evidence="2">
    <location>
        <begin position="163"/>
        <end position="179"/>
    </location>
</feature>
<evidence type="ECO:0000256" key="2">
    <source>
        <dbReference type="SAM" id="MobiDB-lite"/>
    </source>
</evidence>
<name>A0A176W6M9_MARPO</name>
<accession>A0A176W6M9</accession>
<dbReference type="EMBL" id="LVLJ01001744">
    <property type="protein sequence ID" value="OAE28261.1"/>
    <property type="molecule type" value="Genomic_DNA"/>
</dbReference>
<feature type="region of interest" description="Disordered" evidence="2">
    <location>
        <begin position="1"/>
        <end position="185"/>
    </location>
</feature>
<feature type="compositionally biased region" description="Basic and acidic residues" evidence="2">
    <location>
        <begin position="58"/>
        <end position="73"/>
    </location>
</feature>
<reference evidence="3" key="1">
    <citation type="submission" date="2016-03" db="EMBL/GenBank/DDBJ databases">
        <title>Mechanisms controlling the formation of the plant cell surface in tip-growing cells are functionally conserved among land plants.</title>
        <authorList>
            <person name="Honkanen S."/>
            <person name="Jones V.A."/>
            <person name="Morieri G."/>
            <person name="Champion C."/>
            <person name="Hetherington A.J."/>
            <person name="Kelly S."/>
            <person name="Saint-Marcoux D."/>
            <person name="Proust H."/>
            <person name="Prescott H."/>
            <person name="Dolan L."/>
        </authorList>
    </citation>
    <scope>NUCLEOTIDE SEQUENCE [LARGE SCALE GENOMIC DNA]</scope>
    <source>
        <tissue evidence="3">Whole gametophyte</tissue>
    </source>
</reference>
<gene>
    <name evidence="3" type="ORF">AXG93_4492s1520</name>
</gene>
<evidence type="ECO:0000256" key="1">
    <source>
        <dbReference type="SAM" id="Coils"/>
    </source>
</evidence>
<dbReference type="Proteomes" id="UP000077202">
    <property type="component" value="Unassembled WGS sequence"/>
</dbReference>
<feature type="coiled-coil region" evidence="1">
    <location>
        <begin position="235"/>
        <end position="305"/>
    </location>
</feature>
<keyword evidence="1" id="KW-0175">Coiled coil</keyword>
<comment type="caution">
    <text evidence="3">The sequence shown here is derived from an EMBL/GenBank/DDBJ whole genome shotgun (WGS) entry which is preliminary data.</text>
</comment>
<evidence type="ECO:0000313" key="3">
    <source>
        <dbReference type="EMBL" id="OAE28261.1"/>
    </source>
</evidence>
<feature type="compositionally biased region" description="Basic and acidic residues" evidence="2">
    <location>
        <begin position="91"/>
        <end position="107"/>
    </location>
</feature>
<protein>
    <submittedName>
        <fullName evidence="3">Uncharacterized protein</fullName>
    </submittedName>
</protein>
<feature type="compositionally biased region" description="Low complexity" evidence="2">
    <location>
        <begin position="134"/>
        <end position="146"/>
    </location>
</feature>
<organism evidence="3 4">
    <name type="scientific">Marchantia polymorpha subsp. ruderalis</name>
    <dbReference type="NCBI Taxonomy" id="1480154"/>
    <lineage>
        <taxon>Eukaryota</taxon>
        <taxon>Viridiplantae</taxon>
        <taxon>Streptophyta</taxon>
        <taxon>Embryophyta</taxon>
        <taxon>Marchantiophyta</taxon>
        <taxon>Marchantiopsida</taxon>
        <taxon>Marchantiidae</taxon>
        <taxon>Marchantiales</taxon>
        <taxon>Marchantiaceae</taxon>
        <taxon>Marchantia</taxon>
    </lineage>
</organism>
<sequence length="316" mass="34592">MQELCSRPKQKARRLVLPASSAETGRAAERRNSPSSGEDASARTKERSADLPAPKARTPLEEARRPSGQEKQHAAPKSGPTTDRCFASEQAPRERSATDEGRKEETRAPSAVADQVGGADLPGAGSPTALDILAGSGAAAATAEATQSNSRESPRISVATEIPDSEDEEEESSSEEQEAESMQGTPTCVLCEQVVPLLRYLDRKVAKYGDPRHRGSYVELVRNRTRTKVMTSPLLASLDETVKDLELKNDALRGHLALSRKLQKVVNKVRDEKLAEAQKEFAKQREKLEAELDSEQAQNRILSEELVRQTRLLEQC</sequence>
<evidence type="ECO:0000313" key="4">
    <source>
        <dbReference type="Proteomes" id="UP000077202"/>
    </source>
</evidence>
<dbReference type="AlphaFoldDB" id="A0A176W6M9"/>